<evidence type="ECO:0000256" key="2">
    <source>
        <dbReference type="ARBA" id="ARBA00005417"/>
    </source>
</evidence>
<dbReference type="Gene3D" id="3.40.50.300">
    <property type="entry name" value="P-loop containing nucleotide triphosphate hydrolases"/>
    <property type="match status" value="1"/>
</dbReference>
<dbReference type="GO" id="GO:0016887">
    <property type="term" value="F:ATP hydrolysis activity"/>
    <property type="evidence" value="ECO:0007669"/>
    <property type="project" value="InterPro"/>
</dbReference>
<dbReference type="AlphaFoldDB" id="A0A076EUE0"/>
<keyword evidence="4" id="KW-1003">Cell membrane</keyword>
<evidence type="ECO:0000313" key="10">
    <source>
        <dbReference type="Proteomes" id="UP000028488"/>
    </source>
</evidence>
<dbReference type="PROSITE" id="PS00211">
    <property type="entry name" value="ABC_TRANSPORTER_1"/>
    <property type="match status" value="1"/>
</dbReference>
<evidence type="ECO:0000256" key="5">
    <source>
        <dbReference type="ARBA" id="ARBA00022741"/>
    </source>
</evidence>
<proteinExistence type="inferred from homology"/>
<dbReference type="eggNOG" id="COG0444">
    <property type="taxonomic scope" value="Bacteria"/>
</dbReference>
<evidence type="ECO:0000256" key="7">
    <source>
        <dbReference type="ARBA" id="ARBA00023136"/>
    </source>
</evidence>
<organism evidence="9 10">
    <name type="scientific">Rhodococcus opacus</name>
    <name type="common">Nocardia opaca</name>
    <dbReference type="NCBI Taxonomy" id="37919"/>
    <lineage>
        <taxon>Bacteria</taxon>
        <taxon>Bacillati</taxon>
        <taxon>Actinomycetota</taxon>
        <taxon>Actinomycetes</taxon>
        <taxon>Mycobacteriales</taxon>
        <taxon>Nocardiaceae</taxon>
        <taxon>Rhodococcus</taxon>
    </lineage>
</organism>
<dbReference type="PANTHER" id="PTHR43297">
    <property type="entry name" value="OLIGOPEPTIDE TRANSPORT ATP-BINDING PROTEIN APPD"/>
    <property type="match status" value="1"/>
</dbReference>
<dbReference type="InterPro" id="IPR017871">
    <property type="entry name" value="ABC_transporter-like_CS"/>
</dbReference>
<evidence type="ECO:0000256" key="6">
    <source>
        <dbReference type="ARBA" id="ARBA00022840"/>
    </source>
</evidence>
<dbReference type="GO" id="GO:0005524">
    <property type="term" value="F:ATP binding"/>
    <property type="evidence" value="ECO:0007669"/>
    <property type="project" value="UniProtKB-KW"/>
</dbReference>
<evidence type="ECO:0000256" key="3">
    <source>
        <dbReference type="ARBA" id="ARBA00022448"/>
    </source>
</evidence>
<dbReference type="SMART" id="SM00382">
    <property type="entry name" value="AAA"/>
    <property type="match status" value="1"/>
</dbReference>
<dbReference type="Proteomes" id="UP000028488">
    <property type="component" value="Chromosome"/>
</dbReference>
<evidence type="ECO:0000259" key="8">
    <source>
        <dbReference type="PROSITE" id="PS50893"/>
    </source>
</evidence>
<gene>
    <name evidence="9" type="ORF">EP51_34210</name>
</gene>
<keyword evidence="3" id="KW-0813">Transport</keyword>
<dbReference type="PROSITE" id="PS50893">
    <property type="entry name" value="ABC_TRANSPORTER_2"/>
    <property type="match status" value="1"/>
</dbReference>
<dbReference type="GO" id="GO:0005886">
    <property type="term" value="C:plasma membrane"/>
    <property type="evidence" value="ECO:0007669"/>
    <property type="project" value="UniProtKB-SubCell"/>
</dbReference>
<dbReference type="RefSeq" id="WP_128641696.1">
    <property type="nucleotide sequence ID" value="NZ_CP008947.1"/>
</dbReference>
<dbReference type="InterPro" id="IPR027417">
    <property type="entry name" value="P-loop_NTPase"/>
</dbReference>
<dbReference type="InterPro" id="IPR003439">
    <property type="entry name" value="ABC_transporter-like_ATP-bd"/>
</dbReference>
<name>A0A076EUE0_RHOOP</name>
<protein>
    <submittedName>
        <fullName evidence="9">ABC transporter</fullName>
    </submittedName>
</protein>
<dbReference type="EMBL" id="CP008947">
    <property type="protein sequence ID" value="AII09426.1"/>
    <property type="molecule type" value="Genomic_DNA"/>
</dbReference>
<dbReference type="InterPro" id="IPR003593">
    <property type="entry name" value="AAA+_ATPase"/>
</dbReference>
<dbReference type="PANTHER" id="PTHR43297:SF2">
    <property type="entry name" value="DIPEPTIDE TRANSPORT ATP-BINDING PROTEIN DPPD"/>
    <property type="match status" value="1"/>
</dbReference>
<sequence length="288" mass="31056">MSTDTLDATSAPAITRPDRRVLTVSDLRIALDDGTELVHGVDFSLARGEALGIVGESGSGKSLTCRAILGILPGGIDVTAGSIDFDGIELTDLGRKDWRPLRGTRISAVFQDPASYLNPSIRVGEQLAEALRSTLGLSRADARRRGVELFRKMGLNDADTVYRQYPHELSGGMLQRVLIAIAVSAEPELLIADEATTALDVTVQAEVLDLLEDLRDELGLALVLVSHDLAVVAQVCDSVIVMRDGAVVESGRAEDLLTAPRHEYTRQLVENHREYGLESFTGKEAARV</sequence>
<dbReference type="CDD" id="cd03257">
    <property type="entry name" value="ABC_NikE_OppD_transporters"/>
    <property type="match status" value="1"/>
</dbReference>
<comment type="subcellular location">
    <subcellularLocation>
        <location evidence="1">Cell membrane</location>
        <topology evidence="1">Peripheral membrane protein</topology>
    </subcellularLocation>
</comment>
<keyword evidence="6" id="KW-0067">ATP-binding</keyword>
<feature type="domain" description="ABC transporter" evidence="8">
    <location>
        <begin position="22"/>
        <end position="269"/>
    </location>
</feature>
<evidence type="ECO:0000256" key="4">
    <source>
        <dbReference type="ARBA" id="ARBA00022475"/>
    </source>
</evidence>
<keyword evidence="7" id="KW-0472">Membrane</keyword>
<dbReference type="SUPFAM" id="SSF52540">
    <property type="entry name" value="P-loop containing nucleoside triphosphate hydrolases"/>
    <property type="match status" value="1"/>
</dbReference>
<evidence type="ECO:0000313" key="9">
    <source>
        <dbReference type="EMBL" id="AII09426.1"/>
    </source>
</evidence>
<keyword evidence="5" id="KW-0547">Nucleotide-binding</keyword>
<evidence type="ECO:0000256" key="1">
    <source>
        <dbReference type="ARBA" id="ARBA00004202"/>
    </source>
</evidence>
<dbReference type="Pfam" id="PF00005">
    <property type="entry name" value="ABC_tran"/>
    <property type="match status" value="1"/>
</dbReference>
<comment type="similarity">
    <text evidence="2">Belongs to the ABC transporter superfamily.</text>
</comment>
<reference evidence="9 10" key="1">
    <citation type="submission" date="2014-07" db="EMBL/GenBank/DDBJ databases">
        <title>Genome Sequence of Rhodococcus opacus Strain R7, a Biodegrader of Mono- and Polycyclic Aromatic Hydrocarbons.</title>
        <authorList>
            <person name="Di Gennaro P."/>
            <person name="Zampolli J."/>
            <person name="Presti I."/>
            <person name="Cappelletti M."/>
            <person name="D'Ursi P."/>
            <person name="Orro A."/>
            <person name="Mezzelani A."/>
            <person name="Milanesi L."/>
        </authorList>
    </citation>
    <scope>NUCLEOTIDE SEQUENCE [LARGE SCALE GENOMIC DNA]</scope>
    <source>
        <strain evidence="9 10">R7</strain>
    </source>
</reference>
<accession>A0A076EUE0</accession>
<dbReference type="InterPro" id="IPR050388">
    <property type="entry name" value="ABC_Ni/Peptide_Import"/>
</dbReference>